<sequence length="151" mass="16698">MSSRMDTGRVRKAWHVKIRGEDNLIGTLVYAPTAGKARYQKFLSTDCDGVTFASISVTRSAQDDLIVPLADHAVAALDSEQKSALTHTLENGRFYTSTDDRTMCRLAQAGLVRNTGRGWNEGEAYFVLTDSGRTAAISLMPLYPEYPEYRA</sequence>
<accession>A0ABR9YT64</accession>
<proteinExistence type="predicted"/>
<organism evidence="1 2">
    <name type="scientific">Gluconobacter cadivus</name>
    <dbReference type="NCBI Taxonomy" id="2728101"/>
    <lineage>
        <taxon>Bacteria</taxon>
        <taxon>Pseudomonadati</taxon>
        <taxon>Pseudomonadota</taxon>
        <taxon>Alphaproteobacteria</taxon>
        <taxon>Acetobacterales</taxon>
        <taxon>Acetobacteraceae</taxon>
        <taxon>Gluconobacter</taxon>
    </lineage>
</organism>
<comment type="caution">
    <text evidence="1">The sequence shown here is derived from an EMBL/GenBank/DDBJ whole genome shotgun (WGS) entry which is preliminary data.</text>
</comment>
<dbReference type="RefSeq" id="WP_194261681.1">
    <property type="nucleotide sequence ID" value="NZ_JABCQH010000003.1"/>
</dbReference>
<evidence type="ECO:0000313" key="2">
    <source>
        <dbReference type="Proteomes" id="UP000662701"/>
    </source>
</evidence>
<name>A0ABR9YT64_9PROT</name>
<dbReference type="EMBL" id="JABCQH010000003">
    <property type="protein sequence ID" value="MBF0887731.1"/>
    <property type="molecule type" value="Genomic_DNA"/>
</dbReference>
<evidence type="ECO:0000313" key="1">
    <source>
        <dbReference type="EMBL" id="MBF0887731.1"/>
    </source>
</evidence>
<keyword evidence="2" id="KW-1185">Reference proteome</keyword>
<protein>
    <submittedName>
        <fullName evidence="1">Uncharacterized protein</fullName>
    </submittedName>
</protein>
<reference evidence="2" key="1">
    <citation type="submission" date="2020-04" db="EMBL/GenBank/DDBJ databases">
        <title>Description of novel Gluconacetobacter.</title>
        <authorList>
            <person name="Sombolestani A."/>
        </authorList>
    </citation>
    <scope>NUCLEOTIDE SEQUENCE [LARGE SCALE GENOMIC DNA]</scope>
    <source>
        <strain evidence="2">LMG 1745</strain>
    </source>
</reference>
<reference evidence="1 2" key="2">
    <citation type="submission" date="2020-11" db="EMBL/GenBank/DDBJ databases">
        <title>Description of novel Gluconobacter species.</title>
        <authorList>
            <person name="Cleenwerck I."/>
            <person name="Cnockaert M."/>
            <person name="Borremans W."/>
            <person name="Wieme A.D."/>
            <person name="De Vuyst L."/>
            <person name="Vandamme P."/>
        </authorList>
    </citation>
    <scope>NUCLEOTIDE SEQUENCE [LARGE SCALE GENOMIC DNA]</scope>
    <source>
        <strain evidence="1 2">LMG 1745</strain>
    </source>
</reference>
<gene>
    <name evidence="1" type="ORF">HKD19_04095</name>
</gene>
<dbReference type="Proteomes" id="UP000662701">
    <property type="component" value="Unassembled WGS sequence"/>
</dbReference>